<protein>
    <submittedName>
        <fullName evidence="1">Uncharacterized protein</fullName>
    </submittedName>
</protein>
<accession>A0ABR2JMU1</accession>
<proteinExistence type="predicted"/>
<organism evidence="1 2">
    <name type="scientific">Apiospora arundinis</name>
    <dbReference type="NCBI Taxonomy" id="335852"/>
    <lineage>
        <taxon>Eukaryota</taxon>
        <taxon>Fungi</taxon>
        <taxon>Dikarya</taxon>
        <taxon>Ascomycota</taxon>
        <taxon>Pezizomycotina</taxon>
        <taxon>Sordariomycetes</taxon>
        <taxon>Xylariomycetidae</taxon>
        <taxon>Amphisphaeriales</taxon>
        <taxon>Apiosporaceae</taxon>
        <taxon>Apiospora</taxon>
    </lineage>
</organism>
<comment type="caution">
    <text evidence="1">The sequence shown here is derived from an EMBL/GenBank/DDBJ whole genome shotgun (WGS) entry which is preliminary data.</text>
</comment>
<sequence length="93" mass="10315">MRQAANRYVIGFITVLLDTTGSPGLTRGRRRPAQLLPQNSRFRGTAYKMFGSGYDIGPAPWLVFFRGAVLDHDPDVPADPVKLADASKVRLRE</sequence>
<evidence type="ECO:0000313" key="2">
    <source>
        <dbReference type="Proteomes" id="UP001390339"/>
    </source>
</evidence>
<dbReference type="EMBL" id="JAPCWZ010000001">
    <property type="protein sequence ID" value="KAK8879958.1"/>
    <property type="molecule type" value="Genomic_DNA"/>
</dbReference>
<evidence type="ECO:0000313" key="1">
    <source>
        <dbReference type="EMBL" id="KAK8879958.1"/>
    </source>
</evidence>
<dbReference type="Proteomes" id="UP001390339">
    <property type="component" value="Unassembled WGS sequence"/>
</dbReference>
<gene>
    <name evidence="1" type="ORF">PGQ11_001252</name>
</gene>
<name>A0ABR2JMU1_9PEZI</name>
<reference evidence="1 2" key="1">
    <citation type="journal article" date="2024" name="IMA Fungus">
        <title>Apiospora arundinis, a panoply of carbohydrate-active enzymes and secondary metabolites.</title>
        <authorList>
            <person name="Sorensen T."/>
            <person name="Petersen C."/>
            <person name="Muurmann A.T."/>
            <person name="Christiansen J.V."/>
            <person name="Brundto M.L."/>
            <person name="Overgaard C.K."/>
            <person name="Boysen A.T."/>
            <person name="Wollenberg R.D."/>
            <person name="Larsen T.O."/>
            <person name="Sorensen J.L."/>
            <person name="Nielsen K.L."/>
            <person name="Sondergaard T.E."/>
        </authorList>
    </citation>
    <scope>NUCLEOTIDE SEQUENCE [LARGE SCALE GENOMIC DNA]</scope>
    <source>
        <strain evidence="1 2">AAU 773</strain>
    </source>
</reference>
<keyword evidence="2" id="KW-1185">Reference proteome</keyword>